<accession>A0A1M4T1F5</accession>
<dbReference type="AlphaFoldDB" id="A0A1M4T1F5"/>
<evidence type="ECO:0000313" key="1">
    <source>
        <dbReference type="EMBL" id="SHE38289.1"/>
    </source>
</evidence>
<dbReference type="RefSeq" id="WP_073150714.1">
    <property type="nucleotide sequence ID" value="NZ_FQVL01000001.1"/>
</dbReference>
<name>A0A1M4T1F5_9BACL</name>
<proteinExistence type="predicted"/>
<dbReference type="Proteomes" id="UP000184476">
    <property type="component" value="Unassembled WGS sequence"/>
</dbReference>
<organism evidence="1 2">
    <name type="scientific">Seinonella peptonophila</name>
    <dbReference type="NCBI Taxonomy" id="112248"/>
    <lineage>
        <taxon>Bacteria</taxon>
        <taxon>Bacillati</taxon>
        <taxon>Bacillota</taxon>
        <taxon>Bacilli</taxon>
        <taxon>Bacillales</taxon>
        <taxon>Thermoactinomycetaceae</taxon>
        <taxon>Seinonella</taxon>
    </lineage>
</organism>
<gene>
    <name evidence="1" type="ORF">SAMN05444392_101259</name>
</gene>
<keyword evidence="2" id="KW-1185">Reference proteome</keyword>
<evidence type="ECO:0000313" key="2">
    <source>
        <dbReference type="Proteomes" id="UP000184476"/>
    </source>
</evidence>
<protein>
    <submittedName>
        <fullName evidence="1">Uncharacterized protein</fullName>
    </submittedName>
</protein>
<reference evidence="1 2" key="1">
    <citation type="submission" date="2016-11" db="EMBL/GenBank/DDBJ databases">
        <authorList>
            <person name="Jaros S."/>
            <person name="Januszkiewicz K."/>
            <person name="Wedrychowicz H."/>
        </authorList>
    </citation>
    <scope>NUCLEOTIDE SEQUENCE [LARGE SCALE GENOMIC DNA]</scope>
    <source>
        <strain evidence="1 2">DSM 44666</strain>
    </source>
</reference>
<sequence length="136" mass="15630">MPLDYKIQISREGNMYDYEPIIRITLQLPNPMSGEKIITLVKKVAENYYEEKHYIDGRCYQIGTADYTGLLLVVPSKENPFVRPKNAYNGVTIMRKPLPEDAPGDVPGGTSYEEMEETALRFTEALRSELENFFDQ</sequence>
<dbReference type="EMBL" id="FQVL01000001">
    <property type="protein sequence ID" value="SHE38289.1"/>
    <property type="molecule type" value="Genomic_DNA"/>
</dbReference>